<dbReference type="Gene3D" id="1.10.287.470">
    <property type="entry name" value="Helix hairpin bin"/>
    <property type="match status" value="1"/>
</dbReference>
<dbReference type="GO" id="GO:0015562">
    <property type="term" value="F:efflux transmembrane transporter activity"/>
    <property type="evidence" value="ECO:0007669"/>
    <property type="project" value="TreeGrafter"/>
</dbReference>
<organism evidence="5 6">
    <name type="scientific">Asticcacaulis excentricus</name>
    <dbReference type="NCBI Taxonomy" id="78587"/>
    <lineage>
        <taxon>Bacteria</taxon>
        <taxon>Pseudomonadati</taxon>
        <taxon>Pseudomonadota</taxon>
        <taxon>Alphaproteobacteria</taxon>
        <taxon>Caulobacterales</taxon>
        <taxon>Caulobacteraceae</taxon>
        <taxon>Asticcacaulis</taxon>
    </lineage>
</organism>
<dbReference type="NCBIfam" id="TIGR01730">
    <property type="entry name" value="RND_mfp"/>
    <property type="match status" value="1"/>
</dbReference>
<dbReference type="GO" id="GO:1990281">
    <property type="term" value="C:efflux pump complex"/>
    <property type="evidence" value="ECO:0007669"/>
    <property type="project" value="TreeGrafter"/>
</dbReference>
<evidence type="ECO:0000256" key="1">
    <source>
        <dbReference type="ARBA" id="ARBA00009477"/>
    </source>
</evidence>
<dbReference type="InterPro" id="IPR058625">
    <property type="entry name" value="MdtA-like_BSH"/>
</dbReference>
<reference evidence="6" key="2">
    <citation type="journal article" date="2017" name="Plant Physiol. Biochem.">
        <title>Differential oxidative and antioxidative response of duckweed Lemna minor toward plant growth promoting/inhibiting bacteria.</title>
        <authorList>
            <person name="Ishizawa H."/>
            <person name="Kuroda M."/>
            <person name="Morikawa M."/>
            <person name="Ike M."/>
        </authorList>
    </citation>
    <scope>NUCLEOTIDE SEQUENCE [LARGE SCALE GENOMIC DNA]</scope>
    <source>
        <strain evidence="6">M6</strain>
    </source>
</reference>
<dbReference type="Gene3D" id="2.40.30.170">
    <property type="match status" value="1"/>
</dbReference>
<dbReference type="OrthoDB" id="9813967at2"/>
<dbReference type="Gene3D" id="2.40.50.100">
    <property type="match status" value="1"/>
</dbReference>
<name>A0A3G9G7S6_9CAUL</name>
<feature type="signal peptide" evidence="3">
    <location>
        <begin position="1"/>
        <end position="21"/>
    </location>
</feature>
<dbReference type="AlphaFoldDB" id="A0A3G9G7S6"/>
<evidence type="ECO:0000256" key="2">
    <source>
        <dbReference type="SAM" id="Coils"/>
    </source>
</evidence>
<dbReference type="Pfam" id="PF25917">
    <property type="entry name" value="BSH_RND"/>
    <property type="match status" value="1"/>
</dbReference>
<accession>A0A3G9G7S6</accession>
<dbReference type="InterPro" id="IPR006143">
    <property type="entry name" value="RND_pump_MFP"/>
</dbReference>
<dbReference type="RefSeq" id="WP_126424320.1">
    <property type="nucleotide sequence ID" value="NZ_AP018829.1"/>
</dbReference>
<keyword evidence="5" id="KW-0614">Plasmid</keyword>
<dbReference type="SUPFAM" id="SSF111369">
    <property type="entry name" value="HlyD-like secretion proteins"/>
    <property type="match status" value="1"/>
</dbReference>
<dbReference type="Proteomes" id="UP000278756">
    <property type="component" value="Plasmid pASEM-1"/>
</dbReference>
<reference evidence="6" key="1">
    <citation type="journal article" date="2017" name="Biotechnol. Biofuels">
        <title>Evaluation of environmental bacterial communities as a factor affecting the growth of duckweed Lemna minor.</title>
        <authorList>
            <person name="Ishizawa H."/>
            <person name="Kuroda M."/>
            <person name="Morikawa M."/>
            <person name="Ike M."/>
        </authorList>
    </citation>
    <scope>NUCLEOTIDE SEQUENCE [LARGE SCALE GENOMIC DNA]</scope>
    <source>
        <strain evidence="6">M6</strain>
    </source>
</reference>
<sequence>MRLRRLATTSLFLFLPLALTACGEKPADDPRLKSVAVRAVTALPSEDGSRAFTGVVAARIQSDLGFRVGGKIVERLVDAGQTVTRGQALFRIDPIDLKLAVKAQDDAVLAAQARADQTAADEARYRALRGSGAISASAYDQAKAAADAAKSQLSAAKAQAELARNASQYSVLVADADGIVTETLAEPGQVVSAGQTVARLARSGPREAVIQLPETVRPPVGSSATAILYGDAGQSGAAQLRQLSGAADPITRTFEARFVLEGTLADTPIGSTVTIRLPQSGGAVSGSLKVPLSAIHDAGRGPGLWVVRGRPEKVHWVSVTLDRVSDDVATVSGAVNSGDRVVALGAHLLREGQEVRVLTQESNGAHQ</sequence>
<evidence type="ECO:0000259" key="4">
    <source>
        <dbReference type="Pfam" id="PF25917"/>
    </source>
</evidence>
<feature type="chain" id="PRO_5018187980" evidence="3">
    <location>
        <begin position="22"/>
        <end position="367"/>
    </location>
</feature>
<dbReference type="Gene3D" id="2.40.420.20">
    <property type="match status" value="1"/>
</dbReference>
<gene>
    <name evidence="5" type="ORF">EM6_3337</name>
</gene>
<dbReference type="PROSITE" id="PS51257">
    <property type="entry name" value="PROKAR_LIPOPROTEIN"/>
    <property type="match status" value="1"/>
</dbReference>
<dbReference type="PANTHER" id="PTHR30469:SF18">
    <property type="entry name" value="RESISTANCE-NODULATION-CELL DIVISION (RND) EFFLUX MEMBRANE FUSION PROTEIN-RELATED"/>
    <property type="match status" value="1"/>
</dbReference>
<keyword evidence="3" id="KW-0732">Signal</keyword>
<comment type="similarity">
    <text evidence="1">Belongs to the membrane fusion protein (MFP) (TC 8.A.1) family.</text>
</comment>
<proteinExistence type="inferred from homology"/>
<evidence type="ECO:0000256" key="3">
    <source>
        <dbReference type="SAM" id="SignalP"/>
    </source>
</evidence>
<keyword evidence="2" id="KW-0175">Coiled coil</keyword>
<evidence type="ECO:0000313" key="6">
    <source>
        <dbReference type="Proteomes" id="UP000278756"/>
    </source>
</evidence>
<evidence type="ECO:0000313" key="5">
    <source>
        <dbReference type="EMBL" id="BBF82696.1"/>
    </source>
</evidence>
<protein>
    <submittedName>
        <fullName evidence="5">Probable Co/Zn/Cd efflux system membrane fusion protein</fullName>
    </submittedName>
</protein>
<feature type="domain" description="Multidrug resistance protein MdtA-like barrel-sandwich hybrid" evidence="4">
    <location>
        <begin position="63"/>
        <end position="198"/>
    </location>
</feature>
<feature type="coiled-coil region" evidence="2">
    <location>
        <begin position="139"/>
        <end position="166"/>
    </location>
</feature>
<dbReference type="PANTHER" id="PTHR30469">
    <property type="entry name" value="MULTIDRUG RESISTANCE PROTEIN MDTA"/>
    <property type="match status" value="1"/>
</dbReference>
<geneLocation type="plasmid" evidence="6">
    <name>pasem-1 dna</name>
</geneLocation>
<dbReference type="EMBL" id="AP018829">
    <property type="protein sequence ID" value="BBF82696.1"/>
    <property type="molecule type" value="Genomic_DNA"/>
</dbReference>